<dbReference type="EMBL" id="KV744908">
    <property type="protein sequence ID" value="OCK81808.1"/>
    <property type="molecule type" value="Genomic_DNA"/>
</dbReference>
<keyword evidence="3" id="KW-1185">Reference proteome</keyword>
<organism evidence="2 3">
    <name type="scientific">Lepidopterella palustris CBS 459.81</name>
    <dbReference type="NCBI Taxonomy" id="1314670"/>
    <lineage>
        <taxon>Eukaryota</taxon>
        <taxon>Fungi</taxon>
        <taxon>Dikarya</taxon>
        <taxon>Ascomycota</taxon>
        <taxon>Pezizomycotina</taxon>
        <taxon>Dothideomycetes</taxon>
        <taxon>Pleosporomycetidae</taxon>
        <taxon>Mytilinidiales</taxon>
        <taxon>Argynnaceae</taxon>
        <taxon>Lepidopterella</taxon>
    </lineage>
</organism>
<evidence type="ECO:0000313" key="3">
    <source>
        <dbReference type="Proteomes" id="UP000250266"/>
    </source>
</evidence>
<evidence type="ECO:0000256" key="1">
    <source>
        <dbReference type="SAM" id="MobiDB-lite"/>
    </source>
</evidence>
<gene>
    <name evidence="2" type="ORF">K432DRAFT_403485</name>
</gene>
<name>A0A8E2EDX3_9PEZI</name>
<dbReference type="AlphaFoldDB" id="A0A8E2EDX3"/>
<feature type="region of interest" description="Disordered" evidence="1">
    <location>
        <begin position="110"/>
        <end position="142"/>
    </location>
</feature>
<reference evidence="2 3" key="1">
    <citation type="journal article" date="2016" name="Nat. Commun.">
        <title>Ectomycorrhizal ecology is imprinted in the genome of the dominant symbiotic fungus Cenococcum geophilum.</title>
        <authorList>
            <consortium name="DOE Joint Genome Institute"/>
            <person name="Peter M."/>
            <person name="Kohler A."/>
            <person name="Ohm R.A."/>
            <person name="Kuo A."/>
            <person name="Krutzmann J."/>
            <person name="Morin E."/>
            <person name="Arend M."/>
            <person name="Barry K.W."/>
            <person name="Binder M."/>
            <person name="Choi C."/>
            <person name="Clum A."/>
            <person name="Copeland A."/>
            <person name="Grisel N."/>
            <person name="Haridas S."/>
            <person name="Kipfer T."/>
            <person name="LaButti K."/>
            <person name="Lindquist E."/>
            <person name="Lipzen A."/>
            <person name="Maire R."/>
            <person name="Meier B."/>
            <person name="Mihaltcheva S."/>
            <person name="Molinier V."/>
            <person name="Murat C."/>
            <person name="Poggeler S."/>
            <person name="Quandt C.A."/>
            <person name="Sperisen C."/>
            <person name="Tritt A."/>
            <person name="Tisserant E."/>
            <person name="Crous P.W."/>
            <person name="Henrissat B."/>
            <person name="Nehls U."/>
            <person name="Egli S."/>
            <person name="Spatafora J.W."/>
            <person name="Grigoriev I.V."/>
            <person name="Martin F.M."/>
        </authorList>
    </citation>
    <scope>NUCLEOTIDE SEQUENCE [LARGE SCALE GENOMIC DNA]</scope>
    <source>
        <strain evidence="2 3">CBS 459.81</strain>
    </source>
</reference>
<evidence type="ECO:0000313" key="2">
    <source>
        <dbReference type="EMBL" id="OCK81808.1"/>
    </source>
</evidence>
<feature type="region of interest" description="Disordered" evidence="1">
    <location>
        <begin position="52"/>
        <end position="71"/>
    </location>
</feature>
<feature type="compositionally biased region" description="Polar residues" evidence="1">
    <location>
        <begin position="111"/>
        <end position="121"/>
    </location>
</feature>
<protein>
    <submittedName>
        <fullName evidence="2">Uncharacterized protein</fullName>
    </submittedName>
</protein>
<proteinExistence type="predicted"/>
<dbReference type="Proteomes" id="UP000250266">
    <property type="component" value="Unassembled WGS sequence"/>
</dbReference>
<sequence length="289" mass="32705">MNGVRMIPRSGNWLYIQPASTQPGPTPHRPSLPSIQTFFDLAETQSAPLVPMHPTPLEGISPRDIRPSDPSIDLSASIRNCRCADCYGFSKGSNFRSKCERCTRLHRTRNGRVSTPASRNGSIDDAYGGDAKQKKKRDRERESRWAVGQKVIQMEKILLNEAGPEWAARLNALKTLNNNNKETSKGLEHNKVDVLRNFTDWAMSEKEQKEELARAIQMCKDRIPCTKLEEYGVLEDIQKLSLSSNDRVLLDDTSATSMQHYFLNFTPESTVSPRQRPRDIPCEIPSHLL</sequence>
<accession>A0A8E2EDX3</accession>